<reference evidence="2" key="1">
    <citation type="journal article" date="2019" name="Int. J. Syst. Evol. Microbiol.">
        <title>The Global Catalogue of Microorganisms (GCM) 10K type strain sequencing project: providing services to taxonomists for standard genome sequencing and annotation.</title>
        <authorList>
            <consortium name="The Broad Institute Genomics Platform"/>
            <consortium name="The Broad Institute Genome Sequencing Center for Infectious Disease"/>
            <person name="Wu L."/>
            <person name="Ma J."/>
        </authorList>
    </citation>
    <scope>NUCLEOTIDE SEQUENCE [LARGE SCALE GENOMIC DNA]</scope>
    <source>
        <strain evidence="2">JCM 4733</strain>
    </source>
</reference>
<protein>
    <submittedName>
        <fullName evidence="1">Uncharacterized protein</fullName>
    </submittedName>
</protein>
<sequence length="105" mass="11561">MNDTSAQMKITDSMIAYAVSADASNTCDAVDEVVVAADRWRTATDLMRACRTPPDRTSPGSFAPCSEVVERRRSCTLHGVVRYAVDPDDARRLWTLSQELLAPAR</sequence>
<organism evidence="1 2">
    <name type="scientific">Streptomyces canarius</name>
    <dbReference type="NCBI Taxonomy" id="285453"/>
    <lineage>
        <taxon>Bacteria</taxon>
        <taxon>Bacillati</taxon>
        <taxon>Actinomycetota</taxon>
        <taxon>Actinomycetes</taxon>
        <taxon>Kitasatosporales</taxon>
        <taxon>Streptomycetaceae</taxon>
        <taxon>Streptomyces</taxon>
    </lineage>
</organism>
<dbReference type="Proteomes" id="UP000653644">
    <property type="component" value="Unassembled WGS sequence"/>
</dbReference>
<proteinExistence type="predicted"/>
<gene>
    <name evidence="1" type="ORF">GCM10010345_89520</name>
</gene>
<dbReference type="EMBL" id="BMVN01000086">
    <property type="protein sequence ID" value="GHA72696.1"/>
    <property type="molecule type" value="Genomic_DNA"/>
</dbReference>
<name>A0ABQ3DDP0_9ACTN</name>
<dbReference type="RefSeq" id="WP_229918056.1">
    <property type="nucleotide sequence ID" value="NZ_BMVN01000086.1"/>
</dbReference>
<evidence type="ECO:0000313" key="2">
    <source>
        <dbReference type="Proteomes" id="UP000653644"/>
    </source>
</evidence>
<accession>A0ABQ3DDP0</accession>
<evidence type="ECO:0000313" key="1">
    <source>
        <dbReference type="EMBL" id="GHA72696.1"/>
    </source>
</evidence>
<keyword evidence="2" id="KW-1185">Reference proteome</keyword>
<comment type="caution">
    <text evidence="1">The sequence shown here is derived from an EMBL/GenBank/DDBJ whole genome shotgun (WGS) entry which is preliminary data.</text>
</comment>